<evidence type="ECO:0000256" key="2">
    <source>
        <dbReference type="PROSITE-ProRule" id="PRU00335"/>
    </source>
</evidence>
<dbReference type="InterPro" id="IPR041490">
    <property type="entry name" value="KstR2_TetR_C"/>
</dbReference>
<dbReference type="PANTHER" id="PTHR30055:SF237">
    <property type="entry name" value="TRANSCRIPTIONAL REPRESSOR MCE3R"/>
    <property type="match status" value="1"/>
</dbReference>
<dbReference type="InterPro" id="IPR009057">
    <property type="entry name" value="Homeodomain-like_sf"/>
</dbReference>
<dbReference type="InterPro" id="IPR023772">
    <property type="entry name" value="DNA-bd_HTH_TetR-type_CS"/>
</dbReference>
<dbReference type="PANTHER" id="PTHR30055">
    <property type="entry name" value="HTH-TYPE TRANSCRIPTIONAL REGULATOR RUTR"/>
    <property type="match status" value="1"/>
</dbReference>
<dbReference type="RefSeq" id="WP_312872984.1">
    <property type="nucleotide sequence ID" value="NZ_CBCSGW010000036.1"/>
</dbReference>
<dbReference type="PRINTS" id="PR00455">
    <property type="entry name" value="HTHTETR"/>
</dbReference>
<dbReference type="Gene3D" id="1.10.10.60">
    <property type="entry name" value="Homeodomain-like"/>
    <property type="match status" value="2"/>
</dbReference>
<evidence type="ECO:0000256" key="1">
    <source>
        <dbReference type="ARBA" id="ARBA00023125"/>
    </source>
</evidence>
<feature type="DNA-binding region" description="H-T-H motif" evidence="2">
    <location>
        <begin position="226"/>
        <end position="245"/>
    </location>
</feature>
<feature type="DNA-binding region" description="H-T-H motif" evidence="2">
    <location>
        <begin position="29"/>
        <end position="48"/>
    </location>
</feature>
<proteinExistence type="predicted"/>
<dbReference type="InterPro" id="IPR001647">
    <property type="entry name" value="HTH_TetR"/>
</dbReference>
<feature type="region of interest" description="Disordered" evidence="3">
    <location>
        <begin position="409"/>
        <end position="434"/>
    </location>
</feature>
<dbReference type="EMBL" id="JAAATY010000020">
    <property type="protein sequence ID" value="NRN68545.1"/>
    <property type="molecule type" value="Genomic_DNA"/>
</dbReference>
<keyword evidence="1 2" id="KW-0238">DNA-binding</keyword>
<dbReference type="Gene3D" id="1.10.357.10">
    <property type="entry name" value="Tetracycline Repressor, domain 2"/>
    <property type="match status" value="2"/>
</dbReference>
<sequence length="434" mass="47784">MNSRPRNRKEQLTEAAAELFRRHGYHGVSVNDIAAAAGVTGPAVYRHFRGKQDVLAHVLLSGLDKFGLVTDQALAQDEPLHALVEAVSAMAVERRDVTALWRWQGRHLAKADQIKIRKRGMELMGDWVSALRDSRPELSLADAELLSWAALSVFGSVADHHVTIPKRRFEQLLGRLACAVFRSPVPDSPPAPRPEWQRPATQPSRREELLTVATRLFRERGYRDVSMEDIGAAAGIAGPSVYRHFDGKAELLMAAGYRMADRLTMDARRVIENASSPREALTGLVGSYVDIVWRSDDLLSVFASELGNVPDRDRKELVRVQRAYVAEWVTLLRTVAPRLPEPEARIAVHAALTIVNDLTRTPRITGRPGLVAELTGLAVAVLDEAVLITSAEAGSGNDAHARRDQVRRMAAGEHLAQKGLRRGPGRVQPEAGAR</sequence>
<dbReference type="Pfam" id="PF00440">
    <property type="entry name" value="TetR_N"/>
    <property type="match status" value="2"/>
</dbReference>
<dbReference type="SUPFAM" id="SSF46689">
    <property type="entry name" value="Homeodomain-like"/>
    <property type="match status" value="2"/>
</dbReference>
<feature type="region of interest" description="Disordered" evidence="3">
    <location>
        <begin position="184"/>
        <end position="205"/>
    </location>
</feature>
<feature type="domain" description="HTH tetR-type" evidence="4">
    <location>
        <begin position="203"/>
        <end position="263"/>
    </location>
</feature>
<dbReference type="InterPro" id="IPR050109">
    <property type="entry name" value="HTH-type_TetR-like_transc_reg"/>
</dbReference>
<name>A0ABX2FAY6_9PSEU</name>
<evidence type="ECO:0000256" key="3">
    <source>
        <dbReference type="SAM" id="MobiDB-lite"/>
    </source>
</evidence>
<dbReference type="PROSITE" id="PS50977">
    <property type="entry name" value="HTH_TETR_2"/>
    <property type="match status" value="2"/>
</dbReference>
<reference evidence="5 6" key="1">
    <citation type="submission" date="2020-01" db="EMBL/GenBank/DDBJ databases">
        <title>Kibdelosporangium persica a novel Actinomycetes from a hot desert in Iran.</title>
        <authorList>
            <person name="Safaei N."/>
            <person name="Zaburannyi N."/>
            <person name="Mueller R."/>
            <person name="Wink J."/>
        </authorList>
    </citation>
    <scope>NUCLEOTIDE SEQUENCE [LARGE SCALE GENOMIC DNA]</scope>
    <source>
        <strain evidence="5 6">4NS15</strain>
    </source>
</reference>
<dbReference type="Proteomes" id="UP000763557">
    <property type="component" value="Unassembled WGS sequence"/>
</dbReference>
<keyword evidence="6" id="KW-1185">Reference proteome</keyword>
<accession>A0ABX2FAY6</accession>
<evidence type="ECO:0000259" key="4">
    <source>
        <dbReference type="PROSITE" id="PS50977"/>
    </source>
</evidence>
<protein>
    <submittedName>
        <fullName evidence="5">DNA-binding transcriptional repressor FabR</fullName>
    </submittedName>
</protein>
<feature type="domain" description="HTH tetR-type" evidence="4">
    <location>
        <begin position="6"/>
        <end position="66"/>
    </location>
</feature>
<evidence type="ECO:0000313" key="6">
    <source>
        <dbReference type="Proteomes" id="UP000763557"/>
    </source>
</evidence>
<dbReference type="PROSITE" id="PS01081">
    <property type="entry name" value="HTH_TETR_1"/>
    <property type="match status" value="2"/>
</dbReference>
<gene>
    <name evidence="5" type="ORF">GC106_57880</name>
</gene>
<organism evidence="5 6">
    <name type="scientific">Kibdelosporangium persicum</name>
    <dbReference type="NCBI Taxonomy" id="2698649"/>
    <lineage>
        <taxon>Bacteria</taxon>
        <taxon>Bacillati</taxon>
        <taxon>Actinomycetota</taxon>
        <taxon>Actinomycetes</taxon>
        <taxon>Pseudonocardiales</taxon>
        <taxon>Pseudonocardiaceae</taxon>
        <taxon>Kibdelosporangium</taxon>
    </lineage>
</organism>
<dbReference type="GO" id="GO:0003677">
    <property type="term" value="F:DNA binding"/>
    <property type="evidence" value="ECO:0007669"/>
    <property type="project" value="UniProtKB-KW"/>
</dbReference>
<evidence type="ECO:0000313" key="5">
    <source>
        <dbReference type="EMBL" id="NRN68545.1"/>
    </source>
</evidence>
<dbReference type="Pfam" id="PF17932">
    <property type="entry name" value="TetR_C_24"/>
    <property type="match status" value="1"/>
</dbReference>
<comment type="caution">
    <text evidence="5">The sequence shown here is derived from an EMBL/GenBank/DDBJ whole genome shotgun (WGS) entry which is preliminary data.</text>
</comment>